<feature type="region of interest" description="Disordered" evidence="4">
    <location>
        <begin position="490"/>
        <end position="963"/>
    </location>
</feature>
<feature type="compositionally biased region" description="Basic residues" evidence="4">
    <location>
        <begin position="858"/>
        <end position="873"/>
    </location>
</feature>
<gene>
    <name evidence="7" type="ORF">LITE_LOCUS25536</name>
</gene>
<dbReference type="InterPro" id="IPR017868">
    <property type="entry name" value="Filamin/ABP280_repeat-like"/>
</dbReference>
<feature type="compositionally biased region" description="Basic residues" evidence="4">
    <location>
        <begin position="610"/>
        <end position="638"/>
    </location>
</feature>
<feature type="domain" description="C3H1-type" evidence="6">
    <location>
        <begin position="251"/>
        <end position="272"/>
    </location>
</feature>
<sequence length="963" mass="106257">MADRSITSTSNALAKPIWMKQAEEAKLKSETEKAAAAKAAFEATFKDVSNKPENPALDSDSDSDEEEYERDLANKPIGPVDPAKCTAAGAGIAGGTACAPSTFMVVAKDADGRKVPHGGAQIKVTVSPGVGVGGTAQDGMVKDIGDGSYTVTYVVPKRGNYMLHIECDGKPIMGSPFPVFFSQGTSTGGVLGVAPASTYPNLVNQTMPNMPNYSASMSGSLPGLLSMIPGIVPGPSGGVVLPGIGASLGEVCREFLNGRCTQSDCKLNHPPHNLLMTALAATTTMGTLSQVPMAPSAAAMAAAQAIVAAQALQAHAAQLQAAQSSKDTSGPSDKVGKDEALKKTLQVSNVSPLLTVEQLKQLFSFCGTVVECTLTDSKHFAYIVYSKPEEATAGLALNNMDVGGRPLNVEMAKSLPPKPVVNSSASSSSLPVMMQQAVIMQQMQFQQALLMQQTMTAQQAANRAATMKSATELAAARAAEISKKLKADGFVDEEEPKKEKSKSPSPPRVRSKSRSRSPINYRRKRRSPSYSPPPHRRRERRSRTPLRSRNYSRYDSGRRSFRDPRDDNGRNRRRDLDRSYDRDFSASKRHKSRSVSPRRRKSYREESGSPRRHRDSPPHRTRKSSRGGSRSPRRHRASRSSPRIDGNSKLKQRERSLSKTPEESNDRTNGAQDEEIKQQERRSRSLSSESRPVQGKSSPTSSNDSDQKQKRRSRSNSIETKHHVDEKLDESSKGGSSRRRGKRSRSQSAERGHKSKEKGTGSRDKKSKHRDRNRSRSLSAEDKHHRKSRSSPRGRDGDRSKHRRHTNSASPDGEKTRHQIDESRDRKLNHRSRRRSRSTEGKNHRSPRELDEYESKEKKHLRSKYAERRRHSKDGRDRKKDDNVSDNEGRSHRIKHHTKEKSYIEEDSSRTRDDGMLRSKEKDLHLNQSVKDMIAEDGENQNGSFTPDGNTDGEGAVPLTEDP</sequence>
<feature type="zinc finger region" description="C3H1-type" evidence="3">
    <location>
        <begin position="251"/>
        <end position="272"/>
    </location>
</feature>
<keyword evidence="3" id="KW-0479">Metal-binding</keyword>
<feature type="compositionally biased region" description="Acidic residues" evidence="4">
    <location>
        <begin position="59"/>
        <end position="69"/>
    </location>
</feature>
<feature type="compositionally biased region" description="Basic and acidic residues" evidence="4">
    <location>
        <begin position="555"/>
        <end position="586"/>
    </location>
</feature>
<dbReference type="Gene3D" id="2.60.40.10">
    <property type="entry name" value="Immunoglobulins"/>
    <property type="match status" value="1"/>
</dbReference>
<feature type="region of interest" description="Disordered" evidence="4">
    <location>
        <begin position="43"/>
        <end position="77"/>
    </location>
</feature>
<dbReference type="Gene3D" id="3.30.70.330">
    <property type="match status" value="1"/>
</dbReference>
<dbReference type="Proteomes" id="UP001154282">
    <property type="component" value="Unassembled WGS sequence"/>
</dbReference>
<feature type="repeat" description="Filamin" evidence="1">
    <location>
        <begin position="77"/>
        <end position="181"/>
    </location>
</feature>
<dbReference type="InterPro" id="IPR014756">
    <property type="entry name" value="Ig_E-set"/>
</dbReference>
<dbReference type="PROSITE" id="PS50102">
    <property type="entry name" value="RRM"/>
    <property type="match status" value="1"/>
</dbReference>
<feature type="compositionally biased region" description="Basic and acidic residues" evidence="4">
    <location>
        <begin position="900"/>
        <end position="925"/>
    </location>
</feature>
<feature type="compositionally biased region" description="Basic and acidic residues" evidence="4">
    <location>
        <begin position="812"/>
        <end position="826"/>
    </location>
</feature>
<feature type="compositionally biased region" description="Basic and acidic residues" evidence="4">
    <location>
        <begin position="646"/>
        <end position="666"/>
    </location>
</feature>
<dbReference type="PANTHER" id="PTHR32343:SF8">
    <property type="entry name" value="RNA RECOGNITION MOTIF (RRM)-CONTAINING PROTEIN"/>
    <property type="match status" value="1"/>
</dbReference>
<organism evidence="7 8">
    <name type="scientific">Linum tenue</name>
    <dbReference type="NCBI Taxonomy" id="586396"/>
    <lineage>
        <taxon>Eukaryota</taxon>
        <taxon>Viridiplantae</taxon>
        <taxon>Streptophyta</taxon>
        <taxon>Embryophyta</taxon>
        <taxon>Tracheophyta</taxon>
        <taxon>Spermatophyta</taxon>
        <taxon>Magnoliopsida</taxon>
        <taxon>eudicotyledons</taxon>
        <taxon>Gunneridae</taxon>
        <taxon>Pentapetalae</taxon>
        <taxon>rosids</taxon>
        <taxon>fabids</taxon>
        <taxon>Malpighiales</taxon>
        <taxon>Linaceae</taxon>
        <taxon>Linum</taxon>
    </lineage>
</organism>
<keyword evidence="2" id="KW-0694">RNA-binding</keyword>
<feature type="compositionally biased region" description="Basic residues" evidence="4">
    <location>
        <begin position="509"/>
        <end position="527"/>
    </location>
</feature>
<evidence type="ECO:0000259" key="6">
    <source>
        <dbReference type="PROSITE" id="PS50103"/>
    </source>
</evidence>
<proteinExistence type="predicted"/>
<evidence type="ECO:0000313" key="8">
    <source>
        <dbReference type="Proteomes" id="UP001154282"/>
    </source>
</evidence>
<dbReference type="SUPFAM" id="SSF81296">
    <property type="entry name" value="E set domains"/>
    <property type="match status" value="1"/>
</dbReference>
<evidence type="ECO:0000256" key="4">
    <source>
        <dbReference type="SAM" id="MobiDB-lite"/>
    </source>
</evidence>
<dbReference type="InterPro" id="IPR013783">
    <property type="entry name" value="Ig-like_fold"/>
</dbReference>
<dbReference type="InterPro" id="IPR000504">
    <property type="entry name" value="RRM_dom"/>
</dbReference>
<dbReference type="AlphaFoldDB" id="A0AAV0LU60"/>
<evidence type="ECO:0000313" key="7">
    <source>
        <dbReference type="EMBL" id="CAI0437650.1"/>
    </source>
</evidence>
<feature type="compositionally biased region" description="Basic and acidic residues" evidence="4">
    <location>
        <begin position="719"/>
        <end position="732"/>
    </location>
</feature>
<evidence type="ECO:0000259" key="5">
    <source>
        <dbReference type="PROSITE" id="PS50102"/>
    </source>
</evidence>
<dbReference type="InterPro" id="IPR000571">
    <property type="entry name" value="Znf_CCCH"/>
</dbReference>
<feature type="compositionally biased region" description="Basic residues" evidence="4">
    <location>
        <begin position="587"/>
        <end position="602"/>
    </location>
</feature>
<dbReference type="PROSITE" id="PS50194">
    <property type="entry name" value="FILAMIN_REPEAT"/>
    <property type="match status" value="1"/>
</dbReference>
<feature type="compositionally biased region" description="Basic and acidic residues" evidence="4">
    <location>
        <begin position="748"/>
        <end position="764"/>
    </location>
</feature>
<feature type="compositionally biased region" description="Polar residues" evidence="4">
    <location>
        <begin position="695"/>
        <end position="704"/>
    </location>
</feature>
<dbReference type="EMBL" id="CAMGYJ010000006">
    <property type="protein sequence ID" value="CAI0437650.1"/>
    <property type="molecule type" value="Genomic_DNA"/>
</dbReference>
<name>A0AAV0LU60_9ROSI</name>
<accession>A0AAV0LU60</accession>
<evidence type="ECO:0000256" key="2">
    <source>
        <dbReference type="PROSITE-ProRule" id="PRU00176"/>
    </source>
</evidence>
<feature type="compositionally biased region" description="Basic residues" evidence="4">
    <location>
        <begin position="765"/>
        <end position="775"/>
    </location>
</feature>
<feature type="domain" description="RRM" evidence="5">
    <location>
        <begin position="343"/>
        <end position="414"/>
    </location>
</feature>
<reference evidence="7" key="1">
    <citation type="submission" date="2022-08" db="EMBL/GenBank/DDBJ databases">
        <authorList>
            <person name="Gutierrez-Valencia J."/>
        </authorList>
    </citation>
    <scope>NUCLEOTIDE SEQUENCE</scope>
</reference>
<feature type="compositionally biased region" description="Polar residues" evidence="4">
    <location>
        <begin position="940"/>
        <end position="949"/>
    </location>
</feature>
<feature type="compositionally biased region" description="Basic and acidic residues" evidence="4">
    <location>
        <begin position="490"/>
        <end position="502"/>
    </location>
</feature>
<dbReference type="GO" id="GO:0003723">
    <property type="term" value="F:RNA binding"/>
    <property type="evidence" value="ECO:0007669"/>
    <property type="project" value="UniProtKB-UniRule"/>
</dbReference>
<protein>
    <submittedName>
        <fullName evidence="7">Uncharacterized protein</fullName>
    </submittedName>
</protein>
<dbReference type="Pfam" id="PF00630">
    <property type="entry name" value="Filamin"/>
    <property type="match status" value="1"/>
</dbReference>
<dbReference type="InterPro" id="IPR012677">
    <property type="entry name" value="Nucleotide-bd_a/b_plait_sf"/>
</dbReference>
<feature type="compositionally biased region" description="Basic and acidic residues" evidence="4">
    <location>
        <begin position="874"/>
        <end position="891"/>
    </location>
</feature>
<dbReference type="InterPro" id="IPR001298">
    <property type="entry name" value="Filamin/ABP280_rpt"/>
</dbReference>
<keyword evidence="3" id="KW-0863">Zinc-finger</keyword>
<dbReference type="PROSITE" id="PS50103">
    <property type="entry name" value="ZF_C3H1"/>
    <property type="match status" value="1"/>
</dbReference>
<dbReference type="Pfam" id="PF00076">
    <property type="entry name" value="RRM_1"/>
    <property type="match status" value="1"/>
</dbReference>
<keyword evidence="3" id="KW-0862">Zinc</keyword>
<keyword evidence="8" id="KW-1185">Reference proteome</keyword>
<dbReference type="GO" id="GO:0008270">
    <property type="term" value="F:zinc ion binding"/>
    <property type="evidence" value="ECO:0007669"/>
    <property type="project" value="UniProtKB-KW"/>
</dbReference>
<dbReference type="SMART" id="SM00360">
    <property type="entry name" value="RRM"/>
    <property type="match status" value="1"/>
</dbReference>
<feature type="compositionally biased region" description="Basic and acidic residues" evidence="4">
    <location>
        <begin position="837"/>
        <end position="857"/>
    </location>
</feature>
<evidence type="ECO:0000256" key="1">
    <source>
        <dbReference type="PROSITE-ProRule" id="PRU00087"/>
    </source>
</evidence>
<feature type="compositionally biased region" description="Basic residues" evidence="4">
    <location>
        <begin position="534"/>
        <end position="546"/>
    </location>
</feature>
<dbReference type="InterPro" id="IPR035979">
    <property type="entry name" value="RBD_domain_sf"/>
</dbReference>
<dbReference type="PANTHER" id="PTHR32343">
    <property type="entry name" value="SERINE/ARGININE-RICH SPLICING FACTOR"/>
    <property type="match status" value="1"/>
</dbReference>
<feature type="compositionally biased region" description="Basic residues" evidence="4">
    <location>
        <begin position="827"/>
        <end position="836"/>
    </location>
</feature>
<dbReference type="CDD" id="cd00590">
    <property type="entry name" value="RRM_SF"/>
    <property type="match status" value="1"/>
</dbReference>
<feature type="compositionally biased region" description="Basic residues" evidence="4">
    <location>
        <begin position="736"/>
        <end position="745"/>
    </location>
</feature>
<dbReference type="SMART" id="SM00557">
    <property type="entry name" value="IG_FLMN"/>
    <property type="match status" value="1"/>
</dbReference>
<evidence type="ECO:0000256" key="3">
    <source>
        <dbReference type="PROSITE-ProRule" id="PRU00723"/>
    </source>
</evidence>
<feature type="compositionally biased region" description="Basic and acidic residues" evidence="4">
    <location>
        <begin position="674"/>
        <end position="683"/>
    </location>
</feature>
<comment type="caution">
    <text evidence="7">The sequence shown here is derived from an EMBL/GenBank/DDBJ whole genome shotgun (WGS) entry which is preliminary data.</text>
</comment>
<dbReference type="SUPFAM" id="SSF54928">
    <property type="entry name" value="RNA-binding domain, RBD"/>
    <property type="match status" value="1"/>
</dbReference>